<evidence type="ECO:0000256" key="1">
    <source>
        <dbReference type="ARBA" id="ARBA00022729"/>
    </source>
</evidence>
<dbReference type="InterPro" id="IPR032812">
    <property type="entry name" value="SbsA_Ig"/>
</dbReference>
<protein>
    <recommendedName>
        <fullName evidence="2">SbsA Ig-like domain-containing protein</fullName>
    </recommendedName>
</protein>
<dbReference type="InterPro" id="IPR014755">
    <property type="entry name" value="Cu-Rt/internalin_Ig-like"/>
</dbReference>
<accession>A0A4Z0H2K0</accession>
<proteinExistence type="predicted"/>
<reference evidence="3 4" key="1">
    <citation type="journal article" date="2003" name="Int. J. Syst. Evol. Microbiol.">
        <title>Halobacillus salinus sp. nov., isolated from a salt lake on the coast of the East Sea in Korea.</title>
        <authorList>
            <person name="Yoon J.H."/>
            <person name="Kang K.H."/>
            <person name="Park Y.H."/>
        </authorList>
    </citation>
    <scope>NUCLEOTIDE SEQUENCE [LARGE SCALE GENOMIC DNA]</scope>
    <source>
        <strain evidence="3 4">HSL-3</strain>
    </source>
</reference>
<gene>
    <name evidence="3" type="ORF">E4663_06440</name>
</gene>
<name>A0A4Z0H2K0_9BACI</name>
<comment type="caution">
    <text evidence="3">The sequence shown here is derived from an EMBL/GenBank/DDBJ whole genome shotgun (WGS) entry which is preliminary data.</text>
</comment>
<evidence type="ECO:0000259" key="2">
    <source>
        <dbReference type="Pfam" id="PF13205"/>
    </source>
</evidence>
<feature type="domain" description="SbsA Ig-like" evidence="2">
    <location>
        <begin position="34"/>
        <end position="128"/>
    </location>
</feature>
<dbReference type="Proteomes" id="UP000297982">
    <property type="component" value="Unassembled WGS sequence"/>
</dbReference>
<evidence type="ECO:0000313" key="3">
    <source>
        <dbReference type="EMBL" id="TGB04623.1"/>
    </source>
</evidence>
<organism evidence="3 4">
    <name type="scientific">Halobacillus salinus</name>
    <dbReference type="NCBI Taxonomy" id="192814"/>
    <lineage>
        <taxon>Bacteria</taxon>
        <taxon>Bacillati</taxon>
        <taxon>Bacillota</taxon>
        <taxon>Bacilli</taxon>
        <taxon>Bacillales</taxon>
        <taxon>Bacillaceae</taxon>
        <taxon>Halobacillus</taxon>
    </lineage>
</organism>
<dbReference type="AlphaFoldDB" id="A0A4Z0H2K0"/>
<keyword evidence="4" id="KW-1185">Reference proteome</keyword>
<keyword evidence="1" id="KW-0732">Signal</keyword>
<dbReference type="Pfam" id="PF13205">
    <property type="entry name" value="Big_5"/>
    <property type="match status" value="1"/>
</dbReference>
<sequence>MKKSLLLSVFSLIALGLVLWFVSTSSQGIATENADSKQDVPIDKTWEVTFSNPMDPATFGEDAVTVTDSTDNSVPISYELTSDNRKLIIHPPENLYMLNKAYTVTLSENVKSESSKPLKDKVLFSFHTIRNLPTVKDASHFNKLLASDEEKRTLTPFGDTGSEAVITDSESSKSVSETNTQVEGVAEADTIKASEGYTYFIRNNEVSITSNDAPNAKLVTTIRNENFWPSQLYLQDDQLVILGHGEFVNLPKTKEKRISSPSIRYDGSLKVFVYDISSPENPSLQRTLQLSGRYFTSRIVNNHMYIVANQLTNPYLRNAEKLDLRPFVLDSAAGEKLEKVDYDSIRYFPNKSVHNVMTLASIDLTNPNKEASIESYLGASENAYVTKDHLYITSTERTYKENDSMLFVEDEFTTIEQFDLDDGDITFKNEQRVPGMIANQFSMDERNEVFSVATTTGGFGESQNPSSNHLYTFDLSLNQLGAVEGLAEGERIYSVRFIDNRAYLVTFEEVDPFFVIDLHKPKNPTVLGKLKIPGFSNYLHPVGEDRVLGFGQQTKLEENPDGGEQIVRTTGLKISLFNVEDVQNPIEQDSIILGKAGYSELNYNHKALYQHPEQDIFGLPVQVIKKDGSSMFNGGYIFELGAERRLVEKGRISLFTEGDEDQWGHSLKRMISVGKQLYAFSDQTMKAFDLDSLNLIQELELPVME</sequence>
<dbReference type="Gene3D" id="2.60.40.1220">
    <property type="match status" value="1"/>
</dbReference>
<dbReference type="RefSeq" id="WP_135326994.1">
    <property type="nucleotide sequence ID" value="NZ_SRJC01000001.1"/>
</dbReference>
<evidence type="ECO:0000313" key="4">
    <source>
        <dbReference type="Proteomes" id="UP000297982"/>
    </source>
</evidence>
<dbReference type="EMBL" id="SRJC01000001">
    <property type="protein sequence ID" value="TGB04623.1"/>
    <property type="molecule type" value="Genomic_DNA"/>
</dbReference>
<dbReference type="Pfam" id="PF09826">
    <property type="entry name" value="Beta_propel"/>
    <property type="match status" value="1"/>
</dbReference>
<dbReference type="InterPro" id="IPR019198">
    <property type="entry name" value="Beta_propeller_containing"/>
</dbReference>